<dbReference type="OrthoDB" id="190583at2"/>
<proteinExistence type="predicted"/>
<sequence length="193" mass="21030">MSVRLPVRLKLQPHPATGAGAATRVETDIDLHPRGGLLLRYAVEHDGGLRIPAIQPSGPADELWRHTCCEAFITVAGETAYREFNFSPSGQWAVYDFARYRARSDAAPPAGTAPQILVTAMPQRLELAIQVPAALLPAAPPGRQWMLGLSAVTEDGGGLHYWALRHPAVQADFHDRRGFALALSPHFPRPEHP</sequence>
<name>A0A4S4ASJ1_9RHOO</name>
<reference evidence="1 2" key="1">
    <citation type="submission" date="2019-04" db="EMBL/GenBank/DDBJ databases">
        <title>Azoarcus nasutitermitis sp. nov. isolated from termite nest.</title>
        <authorList>
            <person name="Lin S.-Y."/>
            <person name="Hameed A."/>
            <person name="Hsu Y.-H."/>
            <person name="Young C.-C."/>
        </authorList>
    </citation>
    <scope>NUCLEOTIDE SEQUENCE [LARGE SCALE GENOMIC DNA]</scope>
    <source>
        <strain evidence="1 2">CC-YHH838</strain>
    </source>
</reference>
<gene>
    <name evidence="1" type="ORF">E6C76_16135</name>
</gene>
<evidence type="ECO:0000313" key="2">
    <source>
        <dbReference type="Proteomes" id="UP000308430"/>
    </source>
</evidence>
<dbReference type="AlphaFoldDB" id="A0A4S4ASJ1"/>
<dbReference type="Gene3D" id="2.60.40.1190">
    <property type="match status" value="1"/>
</dbReference>
<comment type="caution">
    <text evidence="1">The sequence shown here is derived from an EMBL/GenBank/DDBJ whole genome shotgun (WGS) entry which is preliminary data.</text>
</comment>
<dbReference type="RefSeq" id="WP_136349283.1">
    <property type="nucleotide sequence ID" value="NZ_SSOC01000006.1"/>
</dbReference>
<evidence type="ECO:0000313" key="1">
    <source>
        <dbReference type="EMBL" id="THF62802.1"/>
    </source>
</evidence>
<protein>
    <submittedName>
        <fullName evidence="1">DOMON-like domain-containing protein</fullName>
    </submittedName>
</protein>
<accession>A0A4S4ASJ1</accession>
<dbReference type="CDD" id="cd09627">
    <property type="entry name" value="DOMON_murB_like"/>
    <property type="match status" value="1"/>
</dbReference>
<dbReference type="Proteomes" id="UP000308430">
    <property type="component" value="Unassembled WGS sequence"/>
</dbReference>
<keyword evidence="2" id="KW-1185">Reference proteome</keyword>
<dbReference type="EMBL" id="SSOC01000006">
    <property type="protein sequence ID" value="THF62802.1"/>
    <property type="molecule type" value="Genomic_DNA"/>
</dbReference>
<organism evidence="1 2">
    <name type="scientific">Pseudothauera nasutitermitis</name>
    <dbReference type="NCBI Taxonomy" id="2565930"/>
    <lineage>
        <taxon>Bacteria</taxon>
        <taxon>Pseudomonadati</taxon>
        <taxon>Pseudomonadota</taxon>
        <taxon>Betaproteobacteria</taxon>
        <taxon>Rhodocyclales</taxon>
        <taxon>Zoogloeaceae</taxon>
        <taxon>Pseudothauera</taxon>
    </lineage>
</organism>